<gene>
    <name evidence="4" type="ORF">A3Q29_01250</name>
</gene>
<keyword evidence="5" id="KW-1185">Reference proteome</keyword>
<dbReference type="SUPFAM" id="SSF81296">
    <property type="entry name" value="E set domains"/>
    <property type="match status" value="1"/>
</dbReference>
<dbReference type="Gene3D" id="2.70.50.50">
    <property type="entry name" value="chitin-binding protein cbp21"/>
    <property type="match status" value="1"/>
</dbReference>
<evidence type="ECO:0000259" key="3">
    <source>
        <dbReference type="Pfam" id="PF03067"/>
    </source>
</evidence>
<name>A0A1S1HUH9_PROST</name>
<dbReference type="InterPro" id="IPR051024">
    <property type="entry name" value="GlcNAc_Chitin_IntDeg"/>
</dbReference>
<dbReference type="InterPro" id="IPR014756">
    <property type="entry name" value="Ig_E-set"/>
</dbReference>
<dbReference type="AlphaFoldDB" id="A0A1S1HUH9"/>
<dbReference type="RefSeq" id="WP_070924952.1">
    <property type="nucleotide sequence ID" value="NZ_VAUE01000009.1"/>
</dbReference>
<dbReference type="InterPro" id="IPR004302">
    <property type="entry name" value="Cellulose/chitin-bd_N"/>
</dbReference>
<evidence type="ECO:0000256" key="1">
    <source>
        <dbReference type="ARBA" id="ARBA00022729"/>
    </source>
</evidence>
<protein>
    <submittedName>
        <fullName evidence="4">Chitin-binding protein</fullName>
    </submittedName>
</protein>
<feature type="domain" description="Chitin-binding type-4" evidence="3">
    <location>
        <begin position="28"/>
        <end position="205"/>
    </location>
</feature>
<sequence length="209" mass="23405">MRYLTISSIYTSMLGTLFIASSFQVNAHGYVRLPESRSYQCSVDSYDGTAKTPTNPNCKDGGLYEPQSIETQKGFPESGPPDGKIASGGIERFSDLDEQSPTRWNKVDMKTGANTFIWFLTMAHSTKDWRFFITKNGWDQSAALTRSAFDLTPFCKRDDNGAMPSTSVDIKFNCNIPTDREGYHVILATWDVADTQNAFYQVIDVNLSK</sequence>
<proteinExistence type="predicted"/>
<keyword evidence="1" id="KW-0732">Signal</keyword>
<dbReference type="EMBL" id="LVIE01000001">
    <property type="protein sequence ID" value="OHT25994.1"/>
    <property type="molecule type" value="Genomic_DNA"/>
</dbReference>
<dbReference type="PANTHER" id="PTHR34823:SF1">
    <property type="entry name" value="CHITIN-BINDING TYPE-4 DOMAIN-CONTAINING PROTEIN"/>
    <property type="match status" value="1"/>
</dbReference>
<dbReference type="Proteomes" id="UP000179588">
    <property type="component" value="Unassembled WGS sequence"/>
</dbReference>
<reference evidence="4 5" key="1">
    <citation type="submission" date="2016-03" db="EMBL/GenBank/DDBJ databases">
        <title>Genome sequence of Providencia stuartii strain, isolated from the salivary glands of larval Lucilia sericata.</title>
        <authorList>
            <person name="Yuan Y."/>
            <person name="Zhang Y."/>
            <person name="Fu S."/>
            <person name="Crippen T.L."/>
            <person name="Visi D."/>
            <person name="Benbow M.E."/>
            <person name="Allen M."/>
            <person name="Tomberlin J.K."/>
            <person name="Sze S.-H."/>
            <person name="Tarone A.M."/>
        </authorList>
    </citation>
    <scope>NUCLEOTIDE SEQUENCE [LARGE SCALE GENOMIC DNA]</scope>
    <source>
        <strain evidence="4 5">Crippen</strain>
    </source>
</reference>
<dbReference type="Pfam" id="PF03067">
    <property type="entry name" value="LPMO_10"/>
    <property type="match status" value="1"/>
</dbReference>
<evidence type="ECO:0000256" key="2">
    <source>
        <dbReference type="SAM" id="MobiDB-lite"/>
    </source>
</evidence>
<evidence type="ECO:0000313" key="5">
    <source>
        <dbReference type="Proteomes" id="UP000179588"/>
    </source>
</evidence>
<comment type="caution">
    <text evidence="4">The sequence shown here is derived from an EMBL/GenBank/DDBJ whole genome shotgun (WGS) entry which is preliminary data.</text>
</comment>
<accession>A0A1S1HUH9</accession>
<evidence type="ECO:0000313" key="4">
    <source>
        <dbReference type="EMBL" id="OHT25994.1"/>
    </source>
</evidence>
<feature type="region of interest" description="Disordered" evidence="2">
    <location>
        <begin position="45"/>
        <end position="89"/>
    </location>
</feature>
<organism evidence="4 5">
    <name type="scientific">Providencia stuartii</name>
    <dbReference type="NCBI Taxonomy" id="588"/>
    <lineage>
        <taxon>Bacteria</taxon>
        <taxon>Pseudomonadati</taxon>
        <taxon>Pseudomonadota</taxon>
        <taxon>Gammaproteobacteria</taxon>
        <taxon>Enterobacterales</taxon>
        <taxon>Morganellaceae</taxon>
        <taxon>Providencia</taxon>
    </lineage>
</organism>
<dbReference type="PANTHER" id="PTHR34823">
    <property type="entry name" value="GLCNAC-BINDING PROTEIN A"/>
    <property type="match status" value="1"/>
</dbReference>
<dbReference type="OrthoDB" id="3675244at2"/>
<dbReference type="CDD" id="cd21177">
    <property type="entry name" value="LPMO_AA10"/>
    <property type="match status" value="1"/>
</dbReference>